<dbReference type="InterPro" id="IPR007312">
    <property type="entry name" value="Phosphoesterase"/>
</dbReference>
<dbReference type="PANTHER" id="PTHR31956">
    <property type="entry name" value="NON-SPECIFIC PHOSPHOLIPASE C4-RELATED"/>
    <property type="match status" value="1"/>
</dbReference>
<organism evidence="2">
    <name type="scientific">uncultured organism</name>
    <dbReference type="NCBI Taxonomy" id="155900"/>
    <lineage>
        <taxon>unclassified sequences</taxon>
        <taxon>environmental samples</taxon>
    </lineage>
</organism>
<proteinExistence type="predicted"/>
<dbReference type="GO" id="GO:0009395">
    <property type="term" value="P:phospholipid catabolic process"/>
    <property type="evidence" value="ECO:0007669"/>
    <property type="project" value="TreeGrafter"/>
</dbReference>
<sequence length="392" mass="41645">MPRVLRRRVGPVRAWMVAAAAVTLATGALAAVGVQTSYASTAGAQGGGQGHGTRLDHVFIIMLENHAADHVIGDPAAPFITSLANTYGQATDYFGVTHTSEPNYIAATSGNNWWVNNDNGWYPTTSNNFGPNQYAHTNIVDELQAAHIPWDAYMQAMPSAGYLPDFWPSSSNALYASKHNPFILYNDVRLNPARAAHIKPYTSMAAGLNGPNPPRYVWISPDECSNMHGGIYTAVPGFPDTPCPYNDVPGDANDQALKAKADAFVKGAVQTIMSSRAWTGNSAIFIVADETDFDGTNPTDNDYASVEGCCDSPVLPAGDPQISASWPGGVYGGGSAPMIVVSRLGPRHATDATPSNHYSMLLTIEEGFGLGKLGYTSDSAQVQALWPLITGH</sequence>
<dbReference type="PANTHER" id="PTHR31956:SF8">
    <property type="entry name" value="ACID PHOSPHATASE PHOA (AFU_ORTHOLOGUE AFUA_1G03570)"/>
    <property type="match status" value="1"/>
</dbReference>
<accession>A0A3G1QTK0</accession>
<evidence type="ECO:0000256" key="1">
    <source>
        <dbReference type="ARBA" id="ARBA00022801"/>
    </source>
</evidence>
<protein>
    <recommendedName>
        <fullName evidence="3">Phosphoesterase family</fullName>
    </recommendedName>
</protein>
<reference evidence="2" key="1">
    <citation type="submission" date="2017-04" db="EMBL/GenBank/DDBJ databases">
        <title>Identification of novel phosphatase/phytase genes by screening of metagenomic libraries derived from soil samples.</title>
        <authorList>
            <person name="Castillo Villamizar G.A."/>
            <person name="Nacke H."/>
            <person name="Bohning M."/>
            <person name="Gullans E."/>
            <person name="Keiser K."/>
            <person name="Daniel R."/>
        </authorList>
    </citation>
    <scope>NUCLEOTIDE SEQUENCE</scope>
</reference>
<dbReference type="Pfam" id="PF04185">
    <property type="entry name" value="Phosphoesterase"/>
    <property type="match status" value="1"/>
</dbReference>
<dbReference type="InterPro" id="IPR017850">
    <property type="entry name" value="Alkaline_phosphatase_core_sf"/>
</dbReference>
<evidence type="ECO:0000313" key="2">
    <source>
        <dbReference type="EMBL" id="AWN00223.1"/>
    </source>
</evidence>
<dbReference type="Gene3D" id="3.40.720.10">
    <property type="entry name" value="Alkaline Phosphatase, subunit A"/>
    <property type="match status" value="1"/>
</dbReference>
<dbReference type="AlphaFoldDB" id="A0A3G1QTK0"/>
<dbReference type="GO" id="GO:0016788">
    <property type="term" value="F:hydrolase activity, acting on ester bonds"/>
    <property type="evidence" value="ECO:0007669"/>
    <property type="project" value="InterPro"/>
</dbReference>
<dbReference type="EMBL" id="KY931674">
    <property type="protein sequence ID" value="AWN00223.1"/>
    <property type="molecule type" value="Genomic_DNA"/>
</dbReference>
<evidence type="ECO:0008006" key="3">
    <source>
        <dbReference type="Google" id="ProtNLM"/>
    </source>
</evidence>
<keyword evidence="1" id="KW-0378">Hydrolase</keyword>
<name>A0A3G1QTK0_9ZZZZ</name>